<dbReference type="InterPro" id="IPR050471">
    <property type="entry name" value="AB_hydrolase"/>
</dbReference>
<dbReference type="InterPro" id="IPR000073">
    <property type="entry name" value="AB_hydrolase_1"/>
</dbReference>
<dbReference type="AlphaFoldDB" id="A0A1H9VJS5"/>
<keyword evidence="3" id="KW-1185">Reference proteome</keyword>
<protein>
    <submittedName>
        <fullName evidence="2">Pimeloyl-ACP methyl ester carboxylesterase</fullName>
    </submittedName>
</protein>
<dbReference type="OrthoDB" id="9805423at2"/>
<dbReference type="EMBL" id="FOGT01000011">
    <property type="protein sequence ID" value="SES21771.1"/>
    <property type="molecule type" value="Genomic_DNA"/>
</dbReference>
<dbReference type="PANTHER" id="PTHR43433:SF5">
    <property type="entry name" value="AB HYDROLASE-1 DOMAIN-CONTAINING PROTEIN"/>
    <property type="match status" value="1"/>
</dbReference>
<dbReference type="SUPFAM" id="SSF53474">
    <property type="entry name" value="alpha/beta-Hydrolases"/>
    <property type="match status" value="1"/>
</dbReference>
<dbReference type="PRINTS" id="PR00111">
    <property type="entry name" value="ABHYDROLASE"/>
</dbReference>
<feature type="domain" description="AB hydrolase-1" evidence="1">
    <location>
        <begin position="25"/>
        <end position="196"/>
    </location>
</feature>
<dbReference type="Pfam" id="PF00561">
    <property type="entry name" value="Abhydrolase_1"/>
    <property type="match status" value="1"/>
</dbReference>
<accession>A0A1H9VJS5</accession>
<name>A0A1H9VJS5_9BACI</name>
<dbReference type="InterPro" id="IPR029058">
    <property type="entry name" value="AB_hydrolase_fold"/>
</dbReference>
<sequence>MPYFQSDGVSLYYESTGEGPPIIFICPPAMGGATFFEQQKQLKNHFQVITFDPRGNGKSSDGKTGDYTIYDWTEDVLALADHLKLEKVITCGYSMGGLPAQEFAISYPERTAGLILISSFSEVSTFSLSSKIKAGEMVGHSDLLELLAAGLSVSHTGLGSKKHKKKIFKSVNSSNSLLTKKLYRNGRHYRSTERLSSIQCPVALIYGNLDFLILPYQRLFEKRLAHPLSIKIKGVAHQVPTQSAYEVNSVIRSLKNTMAH</sequence>
<dbReference type="RefSeq" id="WP_093053342.1">
    <property type="nucleotide sequence ID" value="NZ_FOGT01000011.1"/>
</dbReference>
<dbReference type="STRING" id="1601833.SAMN05518684_11129"/>
<evidence type="ECO:0000313" key="3">
    <source>
        <dbReference type="Proteomes" id="UP000198571"/>
    </source>
</evidence>
<evidence type="ECO:0000313" key="2">
    <source>
        <dbReference type="EMBL" id="SES21771.1"/>
    </source>
</evidence>
<organism evidence="2 3">
    <name type="scientific">Salipaludibacillus aurantiacus</name>
    <dbReference type="NCBI Taxonomy" id="1601833"/>
    <lineage>
        <taxon>Bacteria</taxon>
        <taxon>Bacillati</taxon>
        <taxon>Bacillota</taxon>
        <taxon>Bacilli</taxon>
        <taxon>Bacillales</taxon>
        <taxon>Bacillaceae</taxon>
    </lineage>
</organism>
<evidence type="ECO:0000259" key="1">
    <source>
        <dbReference type="Pfam" id="PF00561"/>
    </source>
</evidence>
<proteinExistence type="predicted"/>
<dbReference type="Gene3D" id="3.40.50.1820">
    <property type="entry name" value="alpha/beta hydrolase"/>
    <property type="match status" value="1"/>
</dbReference>
<gene>
    <name evidence="2" type="ORF">SAMN05518684_11129</name>
</gene>
<dbReference type="Proteomes" id="UP000198571">
    <property type="component" value="Unassembled WGS sequence"/>
</dbReference>
<dbReference type="PANTHER" id="PTHR43433">
    <property type="entry name" value="HYDROLASE, ALPHA/BETA FOLD FAMILY PROTEIN"/>
    <property type="match status" value="1"/>
</dbReference>
<reference evidence="3" key="1">
    <citation type="submission" date="2016-10" db="EMBL/GenBank/DDBJ databases">
        <authorList>
            <person name="Varghese N."/>
            <person name="Submissions S."/>
        </authorList>
    </citation>
    <scope>NUCLEOTIDE SEQUENCE [LARGE SCALE GENOMIC DNA]</scope>
    <source>
        <strain evidence="3">S9</strain>
    </source>
</reference>